<dbReference type="GO" id="GO:0016020">
    <property type="term" value="C:membrane"/>
    <property type="evidence" value="ECO:0007669"/>
    <property type="project" value="UniProtKB-SubCell"/>
</dbReference>
<evidence type="ECO:0000256" key="6">
    <source>
        <dbReference type="PROSITE-ProRule" id="PRU00205"/>
    </source>
</evidence>
<gene>
    <name evidence="10" type="ORF">B9G98_01891</name>
</gene>
<comment type="similarity">
    <text evidence="2">Belongs to the sphingosine N-acyltransferase family.</text>
</comment>
<evidence type="ECO:0000256" key="5">
    <source>
        <dbReference type="ARBA" id="ARBA00023136"/>
    </source>
</evidence>
<dbReference type="GO" id="GO:0046513">
    <property type="term" value="P:ceramide biosynthetic process"/>
    <property type="evidence" value="ECO:0007669"/>
    <property type="project" value="InterPro"/>
</dbReference>
<keyword evidence="4 8" id="KW-1133">Transmembrane helix</keyword>
<evidence type="ECO:0000256" key="4">
    <source>
        <dbReference type="ARBA" id="ARBA00022989"/>
    </source>
</evidence>
<evidence type="ECO:0000259" key="9">
    <source>
        <dbReference type="PROSITE" id="PS50922"/>
    </source>
</evidence>
<comment type="caution">
    <text evidence="10">The sequence shown here is derived from an EMBL/GenBank/DDBJ whole genome shotgun (WGS) entry which is preliminary data.</text>
</comment>
<dbReference type="STRING" id="45607.A0A2T0FH04"/>
<evidence type="ECO:0000313" key="11">
    <source>
        <dbReference type="Proteomes" id="UP000238350"/>
    </source>
</evidence>
<reference evidence="10 11" key="1">
    <citation type="submission" date="2017-04" db="EMBL/GenBank/DDBJ databases">
        <title>Genome sequencing of [Candida] sorbophila.</title>
        <authorList>
            <person name="Ahn J.O."/>
        </authorList>
    </citation>
    <scope>NUCLEOTIDE SEQUENCE [LARGE SCALE GENOMIC DNA]</scope>
    <source>
        <strain evidence="10 11">DS02</strain>
    </source>
</reference>
<feature type="transmembrane region" description="Helical" evidence="8">
    <location>
        <begin position="102"/>
        <end position="124"/>
    </location>
</feature>
<feature type="transmembrane region" description="Helical" evidence="8">
    <location>
        <begin position="325"/>
        <end position="349"/>
    </location>
</feature>
<keyword evidence="3 6" id="KW-0812">Transmembrane</keyword>
<dbReference type="GO" id="GO:0050291">
    <property type="term" value="F:sphingosine N-acyltransferase activity"/>
    <property type="evidence" value="ECO:0007669"/>
    <property type="project" value="InterPro"/>
</dbReference>
<evidence type="ECO:0000256" key="8">
    <source>
        <dbReference type="SAM" id="Phobius"/>
    </source>
</evidence>
<keyword evidence="11" id="KW-1185">Reference proteome</keyword>
<keyword evidence="10" id="KW-0012">Acyltransferase</keyword>
<feature type="transmembrane region" description="Helical" evidence="8">
    <location>
        <begin position="189"/>
        <end position="205"/>
    </location>
</feature>
<dbReference type="AlphaFoldDB" id="A0A2T0FH04"/>
<dbReference type="PANTHER" id="PTHR12560">
    <property type="entry name" value="LONGEVITY ASSURANCE FACTOR 1 LAG1"/>
    <property type="match status" value="1"/>
</dbReference>
<dbReference type="EMBL" id="NDIQ01000021">
    <property type="protein sequence ID" value="PRT54271.1"/>
    <property type="molecule type" value="Genomic_DNA"/>
</dbReference>
<protein>
    <submittedName>
        <fullName evidence="10">Sphingosine N-acyltransferase lag1</fullName>
    </submittedName>
</protein>
<keyword evidence="10" id="KW-0808">Transferase</keyword>
<dbReference type="PROSITE" id="PS50922">
    <property type="entry name" value="TLC"/>
    <property type="match status" value="1"/>
</dbReference>
<dbReference type="InterPro" id="IPR016439">
    <property type="entry name" value="Lag1/Lac1-like"/>
</dbReference>
<dbReference type="PANTHER" id="PTHR12560:SF0">
    <property type="entry name" value="LD18904P"/>
    <property type="match status" value="1"/>
</dbReference>
<dbReference type="SMART" id="SM00724">
    <property type="entry name" value="TLC"/>
    <property type="match status" value="1"/>
</dbReference>
<dbReference type="GeneID" id="36515639"/>
<feature type="region of interest" description="Disordered" evidence="7">
    <location>
        <begin position="1"/>
        <end position="41"/>
    </location>
</feature>
<feature type="transmembrane region" description="Helical" evidence="8">
    <location>
        <begin position="267"/>
        <end position="287"/>
    </location>
</feature>
<proteinExistence type="inferred from homology"/>
<evidence type="ECO:0000313" key="10">
    <source>
        <dbReference type="EMBL" id="PRT54271.1"/>
    </source>
</evidence>
<feature type="compositionally biased region" description="Basic and acidic residues" evidence="7">
    <location>
        <begin position="15"/>
        <end position="25"/>
    </location>
</feature>
<keyword evidence="5 6" id="KW-0472">Membrane</keyword>
<dbReference type="Proteomes" id="UP000238350">
    <property type="component" value="Unassembled WGS sequence"/>
</dbReference>
<dbReference type="InterPro" id="IPR006634">
    <property type="entry name" value="TLC-dom"/>
</dbReference>
<comment type="subcellular location">
    <subcellularLocation>
        <location evidence="1">Membrane</location>
        <topology evidence="1">Multi-pass membrane protein</topology>
    </subcellularLocation>
</comment>
<feature type="domain" description="TLC" evidence="9">
    <location>
        <begin position="139"/>
        <end position="353"/>
    </location>
</feature>
<evidence type="ECO:0000256" key="1">
    <source>
        <dbReference type="ARBA" id="ARBA00004141"/>
    </source>
</evidence>
<dbReference type="Pfam" id="PF03798">
    <property type="entry name" value="TRAM_LAG1_CLN8"/>
    <property type="match status" value="1"/>
</dbReference>
<evidence type="ECO:0000256" key="7">
    <source>
        <dbReference type="SAM" id="MobiDB-lite"/>
    </source>
</evidence>
<dbReference type="RefSeq" id="XP_024664216.1">
    <property type="nucleotide sequence ID" value="XM_024808448.1"/>
</dbReference>
<name>A0A2T0FH04_9ASCO</name>
<dbReference type="OrthoDB" id="537032at2759"/>
<evidence type="ECO:0000256" key="2">
    <source>
        <dbReference type="ARBA" id="ARBA00009808"/>
    </source>
</evidence>
<feature type="transmembrane region" description="Helical" evidence="8">
    <location>
        <begin position="145"/>
        <end position="169"/>
    </location>
</feature>
<evidence type="ECO:0000256" key="3">
    <source>
        <dbReference type="ARBA" id="ARBA00022692"/>
    </source>
</evidence>
<sequence length="366" mass="42236">MSVEQKNATIRRRMAPQEKEEENLKKSGSSQQPRVPDATKPPDIIRKNIELYQGQLAFTTGYFSILAIASQIESLRPFAAPFYSIQHRIGDGSTAREGSLDVSFVLSALAGQIGMRAIFLYLFTKIAPRCGIHKPKAIIRFAEQSWCLVYYFASFAVGMSLFHNSSFGYNLELMWKDYPHIELDVNVKRFYLVVLAYWISQLYVLHVEERRKDHYQMLTHHIITCALIIGSYMSYYTRIGVVVMIIMDFVDFTLSLAKVFRYLGFETLCNLTFLAFLVSWVVCRHGIYLYQLWYAFYVATDLIKNNCKSDSFGRKFCFDQSSHNLFGVLMIMLQLISVMWLVMIIRVLVNMLRGGSAEDSRSDDED</sequence>
<organism evidence="10 11">
    <name type="scientific">Wickerhamiella sorbophila</name>
    <dbReference type="NCBI Taxonomy" id="45607"/>
    <lineage>
        <taxon>Eukaryota</taxon>
        <taxon>Fungi</taxon>
        <taxon>Dikarya</taxon>
        <taxon>Ascomycota</taxon>
        <taxon>Saccharomycotina</taxon>
        <taxon>Dipodascomycetes</taxon>
        <taxon>Dipodascales</taxon>
        <taxon>Trichomonascaceae</taxon>
        <taxon>Wickerhamiella</taxon>
    </lineage>
</organism>
<dbReference type="PIRSF" id="PIRSF005225">
    <property type="entry name" value="LAG1_LAC1"/>
    <property type="match status" value="1"/>
</dbReference>
<accession>A0A2T0FH04</accession>